<dbReference type="AlphaFoldDB" id="A0A6P1TT12"/>
<evidence type="ECO:0000256" key="1">
    <source>
        <dbReference type="SAM" id="Phobius"/>
    </source>
</evidence>
<dbReference type="EMBL" id="CP048000">
    <property type="protein sequence ID" value="QHQ63412.1"/>
    <property type="molecule type" value="Genomic_DNA"/>
</dbReference>
<reference evidence="2 3" key="1">
    <citation type="submission" date="2020-01" db="EMBL/GenBank/DDBJ databases">
        <title>Genome analysis of Anaerocolumna sp. CBA3638.</title>
        <authorList>
            <person name="Kim J."/>
            <person name="Roh S.W."/>
        </authorList>
    </citation>
    <scope>NUCLEOTIDE SEQUENCE [LARGE SCALE GENOMIC DNA]</scope>
    <source>
        <strain evidence="2 3">CBA3638</strain>
    </source>
</reference>
<evidence type="ECO:0000313" key="3">
    <source>
        <dbReference type="Proteomes" id="UP000464314"/>
    </source>
</evidence>
<evidence type="ECO:0000313" key="2">
    <source>
        <dbReference type="EMBL" id="QHQ63412.1"/>
    </source>
</evidence>
<keyword evidence="3" id="KW-1185">Reference proteome</keyword>
<name>A0A6P1TT12_9FIRM</name>
<organism evidence="2 3">
    <name type="scientific">Anaerocolumna sedimenticola</name>
    <dbReference type="NCBI Taxonomy" id="2696063"/>
    <lineage>
        <taxon>Bacteria</taxon>
        <taxon>Bacillati</taxon>
        <taxon>Bacillota</taxon>
        <taxon>Clostridia</taxon>
        <taxon>Lachnospirales</taxon>
        <taxon>Lachnospiraceae</taxon>
        <taxon>Anaerocolumna</taxon>
    </lineage>
</organism>
<evidence type="ECO:0008006" key="4">
    <source>
        <dbReference type="Google" id="ProtNLM"/>
    </source>
</evidence>
<keyword evidence="1" id="KW-0812">Transmembrane</keyword>
<gene>
    <name evidence="2" type="ORF">Ana3638_23720</name>
</gene>
<feature type="transmembrane region" description="Helical" evidence="1">
    <location>
        <begin position="63"/>
        <end position="83"/>
    </location>
</feature>
<feature type="transmembrane region" description="Helical" evidence="1">
    <location>
        <begin position="358"/>
        <end position="377"/>
    </location>
</feature>
<dbReference type="KEGG" id="anr:Ana3638_23720"/>
<protein>
    <recommendedName>
        <fullName evidence="4">Cache domain-containing protein</fullName>
    </recommendedName>
</protein>
<sequence>MKRTGDSIFNRIIPTMKKTLKEKRFKDTKIVNVAVKKNTKARSEKFHDNVAKVSFFATIKFKLIASFMVPILFIILLGIVSFLKASEVIESKYEKASEDIINMAGECMKFGFKSVQASAILYANDSLIQRYSLSHDDKIKAFVYADSIANTLCSKKATDEFIQNIYLINDNVDSISTGEGIDSGIFKSFQKTDLSKILDNNKTETVWDGEDAFLDKQLKTSADDYSMRLIKNVSNVNAFLIIDVKADVVKNILSDLKFDKTGFLGLVTLDGKEIIDYSLKQKDPSIDMEALKSEKIFVNQAFYKEAMAGKEVSGSKYVNYKGATSLFLYSKVSDTGAALCALIPKSTITGQADSIKNATIIIVIIACILAILIVTRLSSGIDKTIKNIISK</sequence>
<dbReference type="Gene3D" id="3.30.450.20">
    <property type="entry name" value="PAS domain"/>
    <property type="match status" value="1"/>
</dbReference>
<dbReference type="Proteomes" id="UP000464314">
    <property type="component" value="Chromosome"/>
</dbReference>
<keyword evidence="1" id="KW-1133">Transmembrane helix</keyword>
<dbReference type="RefSeq" id="WP_161840233.1">
    <property type="nucleotide sequence ID" value="NZ_CP048000.1"/>
</dbReference>
<proteinExistence type="predicted"/>
<keyword evidence="1" id="KW-0472">Membrane</keyword>
<accession>A0A6P1TT12</accession>